<dbReference type="GO" id="GO:0003677">
    <property type="term" value="F:DNA binding"/>
    <property type="evidence" value="ECO:0007669"/>
    <property type="project" value="InterPro"/>
</dbReference>
<protein>
    <submittedName>
        <fullName evidence="3">Tyrosine recombinase XerC</fullName>
    </submittedName>
</protein>
<dbReference type="Proteomes" id="UP000375525">
    <property type="component" value="Unassembled WGS sequence"/>
</dbReference>
<organism evidence="3 4">
    <name type="scientific">Pseudomonas fluorescens</name>
    <dbReference type="NCBI Taxonomy" id="294"/>
    <lineage>
        <taxon>Bacteria</taxon>
        <taxon>Pseudomonadati</taxon>
        <taxon>Pseudomonadota</taxon>
        <taxon>Gammaproteobacteria</taxon>
        <taxon>Pseudomonadales</taxon>
        <taxon>Pseudomonadaceae</taxon>
        <taxon>Pseudomonas</taxon>
    </lineage>
</organism>
<name>A0A5E7PS13_PSEFL</name>
<dbReference type="EMBL" id="CABVIH010000034">
    <property type="protein sequence ID" value="VVP52364.1"/>
    <property type="molecule type" value="Genomic_DNA"/>
</dbReference>
<gene>
    <name evidence="3" type="primary">xerC_10</name>
    <name evidence="3" type="ORF">PS880_05439</name>
</gene>
<dbReference type="GO" id="GO:0015074">
    <property type="term" value="P:DNA integration"/>
    <property type="evidence" value="ECO:0007669"/>
    <property type="project" value="InterPro"/>
</dbReference>
<evidence type="ECO:0000259" key="2">
    <source>
        <dbReference type="PROSITE" id="PS51898"/>
    </source>
</evidence>
<dbReference type="Gene3D" id="1.10.443.10">
    <property type="entry name" value="Intergrase catalytic core"/>
    <property type="match status" value="1"/>
</dbReference>
<accession>A0A5E7PS13</accession>
<dbReference type="GO" id="GO:0006310">
    <property type="term" value="P:DNA recombination"/>
    <property type="evidence" value="ECO:0007669"/>
    <property type="project" value="UniProtKB-KW"/>
</dbReference>
<dbReference type="InterPro" id="IPR002104">
    <property type="entry name" value="Integrase_catalytic"/>
</dbReference>
<dbReference type="AlphaFoldDB" id="A0A5E7PS13"/>
<keyword evidence="1" id="KW-0233">DNA recombination</keyword>
<evidence type="ECO:0000313" key="4">
    <source>
        <dbReference type="Proteomes" id="UP000375525"/>
    </source>
</evidence>
<sequence>MKRFRSDHTSAWKRFKARHAISIYRCTRGAERIHEYLERDNKREPSNGPLFRSIRGTTTITGAGAGVSTNGSYTIVAQWAKAAGIHVDGLGVHGLRATAATNALEHDTDIAKVQVCLGHANIVPLVCMTDVASGRRIHRPTK</sequence>
<dbReference type="SUPFAM" id="SSF56349">
    <property type="entry name" value="DNA breaking-rejoining enzymes"/>
    <property type="match status" value="1"/>
</dbReference>
<proteinExistence type="predicted"/>
<dbReference type="Pfam" id="PF00589">
    <property type="entry name" value="Phage_integrase"/>
    <property type="match status" value="1"/>
</dbReference>
<dbReference type="PROSITE" id="PS51898">
    <property type="entry name" value="TYR_RECOMBINASE"/>
    <property type="match status" value="1"/>
</dbReference>
<evidence type="ECO:0000256" key="1">
    <source>
        <dbReference type="ARBA" id="ARBA00023172"/>
    </source>
</evidence>
<dbReference type="InterPro" id="IPR011010">
    <property type="entry name" value="DNA_brk_join_enz"/>
</dbReference>
<dbReference type="InterPro" id="IPR013762">
    <property type="entry name" value="Integrase-like_cat_sf"/>
</dbReference>
<evidence type="ECO:0000313" key="3">
    <source>
        <dbReference type="EMBL" id="VVP52364.1"/>
    </source>
</evidence>
<feature type="domain" description="Tyr recombinase" evidence="2">
    <location>
        <begin position="1"/>
        <end position="142"/>
    </location>
</feature>
<reference evidence="3 4" key="1">
    <citation type="submission" date="2019-09" db="EMBL/GenBank/DDBJ databases">
        <authorList>
            <person name="Chandra G."/>
            <person name="Truman W A."/>
        </authorList>
    </citation>
    <scope>NUCLEOTIDE SEQUENCE [LARGE SCALE GENOMIC DNA]</scope>
    <source>
        <strain evidence="3">PS880</strain>
    </source>
</reference>